<evidence type="ECO:0000256" key="1">
    <source>
        <dbReference type="SAM" id="MobiDB-lite"/>
    </source>
</evidence>
<dbReference type="Proteomes" id="UP000184073">
    <property type="component" value="Unassembled WGS sequence"/>
</dbReference>
<sequence>MTERNIIIMPIAVVQRHHRKRHSVSISGPRRQRRWYSGNHDQNRSCSGRRQDLVVRRLDHPMPDVGSDANWLWQSFGCGAHSHRLTDDGVCLKPSGLRHATTGQIDHPDIPSLCHPLDIFWLAQTLKATRVSRAVGRAGGPAFSPGRCFELEILCHDLFTAQPTNAMVTSWETSPMINCRGGWDCCTDLLADASQSATPAIFEDPGVNMNSLRCVRQKANFVSYYRS</sequence>
<evidence type="ECO:0000313" key="2">
    <source>
        <dbReference type="EMBL" id="OJI98991.1"/>
    </source>
</evidence>
<organism evidence="2 3">
    <name type="scientific">Aspergillus versicolor CBS 583.65</name>
    <dbReference type="NCBI Taxonomy" id="1036611"/>
    <lineage>
        <taxon>Eukaryota</taxon>
        <taxon>Fungi</taxon>
        <taxon>Dikarya</taxon>
        <taxon>Ascomycota</taxon>
        <taxon>Pezizomycotina</taxon>
        <taxon>Eurotiomycetes</taxon>
        <taxon>Eurotiomycetidae</taxon>
        <taxon>Eurotiales</taxon>
        <taxon>Aspergillaceae</taxon>
        <taxon>Aspergillus</taxon>
        <taxon>Aspergillus subgen. Nidulantes</taxon>
    </lineage>
</organism>
<dbReference type="VEuPathDB" id="FungiDB:ASPVEDRAFT_495304"/>
<name>A0A1L9PBV1_ASPVE</name>
<reference evidence="3" key="1">
    <citation type="journal article" date="2017" name="Genome Biol.">
        <title>Comparative genomics reveals high biological diversity and specific adaptations in the industrially and medically important fungal genus Aspergillus.</title>
        <authorList>
            <person name="de Vries R.P."/>
            <person name="Riley R."/>
            <person name="Wiebenga A."/>
            <person name="Aguilar-Osorio G."/>
            <person name="Amillis S."/>
            <person name="Uchima C.A."/>
            <person name="Anderluh G."/>
            <person name="Asadollahi M."/>
            <person name="Askin M."/>
            <person name="Barry K."/>
            <person name="Battaglia E."/>
            <person name="Bayram O."/>
            <person name="Benocci T."/>
            <person name="Braus-Stromeyer S.A."/>
            <person name="Caldana C."/>
            <person name="Canovas D."/>
            <person name="Cerqueira G.C."/>
            <person name="Chen F."/>
            <person name="Chen W."/>
            <person name="Choi C."/>
            <person name="Clum A."/>
            <person name="Dos Santos R.A."/>
            <person name="Damasio A.R."/>
            <person name="Diallinas G."/>
            <person name="Emri T."/>
            <person name="Fekete E."/>
            <person name="Flipphi M."/>
            <person name="Freyberg S."/>
            <person name="Gallo A."/>
            <person name="Gournas C."/>
            <person name="Habgood R."/>
            <person name="Hainaut M."/>
            <person name="Harispe M.L."/>
            <person name="Henrissat B."/>
            <person name="Hilden K.S."/>
            <person name="Hope R."/>
            <person name="Hossain A."/>
            <person name="Karabika E."/>
            <person name="Karaffa L."/>
            <person name="Karanyi Z."/>
            <person name="Krasevec N."/>
            <person name="Kuo A."/>
            <person name="Kusch H."/>
            <person name="LaButti K."/>
            <person name="Lagendijk E.L."/>
            <person name="Lapidus A."/>
            <person name="Levasseur A."/>
            <person name="Lindquist E."/>
            <person name="Lipzen A."/>
            <person name="Logrieco A.F."/>
            <person name="MacCabe A."/>
            <person name="Maekelae M.R."/>
            <person name="Malavazi I."/>
            <person name="Melin P."/>
            <person name="Meyer V."/>
            <person name="Mielnichuk N."/>
            <person name="Miskei M."/>
            <person name="Molnar A.P."/>
            <person name="Mule G."/>
            <person name="Ngan C.Y."/>
            <person name="Orejas M."/>
            <person name="Orosz E."/>
            <person name="Ouedraogo J.P."/>
            <person name="Overkamp K.M."/>
            <person name="Park H.-S."/>
            <person name="Perrone G."/>
            <person name="Piumi F."/>
            <person name="Punt P.J."/>
            <person name="Ram A.F."/>
            <person name="Ramon A."/>
            <person name="Rauscher S."/>
            <person name="Record E."/>
            <person name="Riano-Pachon D.M."/>
            <person name="Robert V."/>
            <person name="Roehrig J."/>
            <person name="Ruller R."/>
            <person name="Salamov A."/>
            <person name="Salih N.S."/>
            <person name="Samson R.A."/>
            <person name="Sandor E."/>
            <person name="Sanguinetti M."/>
            <person name="Schuetze T."/>
            <person name="Sepcic K."/>
            <person name="Shelest E."/>
            <person name="Sherlock G."/>
            <person name="Sophianopoulou V."/>
            <person name="Squina F.M."/>
            <person name="Sun H."/>
            <person name="Susca A."/>
            <person name="Todd R.B."/>
            <person name="Tsang A."/>
            <person name="Unkles S.E."/>
            <person name="van de Wiele N."/>
            <person name="van Rossen-Uffink D."/>
            <person name="Oliveira J.V."/>
            <person name="Vesth T.C."/>
            <person name="Visser J."/>
            <person name="Yu J.-H."/>
            <person name="Zhou M."/>
            <person name="Andersen M.R."/>
            <person name="Archer D.B."/>
            <person name="Baker S.E."/>
            <person name="Benoit I."/>
            <person name="Brakhage A.A."/>
            <person name="Braus G.H."/>
            <person name="Fischer R."/>
            <person name="Frisvad J.C."/>
            <person name="Goldman G.H."/>
            <person name="Houbraken J."/>
            <person name="Oakley B."/>
            <person name="Pocsi I."/>
            <person name="Scazzocchio C."/>
            <person name="Seiboth B."/>
            <person name="vanKuyk P.A."/>
            <person name="Wortman J."/>
            <person name="Dyer P.S."/>
            <person name="Grigoriev I.V."/>
        </authorList>
    </citation>
    <scope>NUCLEOTIDE SEQUENCE [LARGE SCALE GENOMIC DNA]</scope>
    <source>
        <strain evidence="3">CBS 583.65</strain>
    </source>
</reference>
<gene>
    <name evidence="2" type="ORF">ASPVEDRAFT_495304</name>
</gene>
<dbReference type="AlphaFoldDB" id="A0A1L9PBV1"/>
<dbReference type="EMBL" id="KV878126">
    <property type="protein sequence ID" value="OJI98991.1"/>
    <property type="molecule type" value="Genomic_DNA"/>
</dbReference>
<proteinExistence type="predicted"/>
<feature type="region of interest" description="Disordered" evidence="1">
    <location>
        <begin position="19"/>
        <end position="47"/>
    </location>
</feature>
<protein>
    <submittedName>
        <fullName evidence="2">Uncharacterized protein</fullName>
    </submittedName>
</protein>
<dbReference type="RefSeq" id="XP_040664754.1">
    <property type="nucleotide sequence ID" value="XM_040814176.1"/>
</dbReference>
<keyword evidence="3" id="KW-1185">Reference proteome</keyword>
<accession>A0A1L9PBV1</accession>
<dbReference type="GeneID" id="63729687"/>
<evidence type="ECO:0000313" key="3">
    <source>
        <dbReference type="Proteomes" id="UP000184073"/>
    </source>
</evidence>